<reference evidence="3 4" key="1">
    <citation type="submission" date="2019-10" db="EMBL/GenBank/DDBJ databases">
        <title>Genome Sequences from Six Type Strain Members of the Archaeal Family Sulfolobaceae: Acidianus ambivalens, Acidianus infernus, Metallosphaera prunae, Stygiolobus azoricus, Sulfolobus metallicus, and Sulfurisphaera ohwakuensis.</title>
        <authorList>
            <person name="Counts J.A."/>
            <person name="Kelly R.M."/>
        </authorList>
    </citation>
    <scope>NUCLEOTIDE SEQUENCE [LARGE SCALE GENOMIC DNA]</scope>
    <source>
        <strain evidence="3 4">TA-1</strain>
    </source>
</reference>
<proteinExistence type="predicted"/>
<keyword evidence="1" id="KW-1133">Transmembrane helix</keyword>
<name>A0A650CG56_SULOH</name>
<evidence type="ECO:0000313" key="2">
    <source>
        <dbReference type="EMBL" id="MBB5254944.1"/>
    </source>
</evidence>
<evidence type="ECO:0000313" key="3">
    <source>
        <dbReference type="EMBL" id="QGR16760.1"/>
    </source>
</evidence>
<evidence type="ECO:0000313" key="5">
    <source>
        <dbReference type="Proteomes" id="UP000582213"/>
    </source>
</evidence>
<dbReference type="RefSeq" id="WP_156014314.1">
    <property type="nucleotide sequence ID" value="NZ_CP045484.1"/>
</dbReference>
<protein>
    <submittedName>
        <fullName evidence="2">Putative membrane protein</fullName>
    </submittedName>
</protein>
<evidence type="ECO:0000256" key="1">
    <source>
        <dbReference type="SAM" id="Phobius"/>
    </source>
</evidence>
<dbReference type="AlphaFoldDB" id="A0A650CG56"/>
<dbReference type="KEGG" id="soh:D1869_05835"/>
<keyword evidence="1" id="KW-0472">Membrane</keyword>
<evidence type="ECO:0000313" key="4">
    <source>
        <dbReference type="Proteomes" id="UP000427373"/>
    </source>
</evidence>
<feature type="transmembrane region" description="Helical" evidence="1">
    <location>
        <begin position="20"/>
        <end position="41"/>
    </location>
</feature>
<keyword evidence="1" id="KW-0812">Transmembrane</keyword>
<accession>A0A650CG56</accession>
<keyword evidence="4" id="KW-1185">Reference proteome</keyword>
<dbReference type="EMBL" id="CP045484">
    <property type="protein sequence ID" value="QGR16760.1"/>
    <property type="molecule type" value="Genomic_DNA"/>
</dbReference>
<sequence>MRILLEFFLIYCEIASTQFASLLILNLGIIIGVPIVALILYEIIKEYEKKRFIFNIQGNTTRVRLD</sequence>
<organism evidence="3 4">
    <name type="scientific">Sulfurisphaera ohwakuensis</name>
    <dbReference type="NCBI Taxonomy" id="69656"/>
    <lineage>
        <taxon>Archaea</taxon>
        <taxon>Thermoproteota</taxon>
        <taxon>Thermoprotei</taxon>
        <taxon>Sulfolobales</taxon>
        <taxon>Sulfolobaceae</taxon>
        <taxon>Sulfurisphaera</taxon>
    </lineage>
</organism>
<dbReference type="EMBL" id="JACHFY010000031">
    <property type="protein sequence ID" value="MBB5254944.1"/>
    <property type="molecule type" value="Genomic_DNA"/>
</dbReference>
<dbReference type="GeneID" id="42800747"/>
<reference evidence="2 5" key="2">
    <citation type="submission" date="2020-08" db="EMBL/GenBank/DDBJ databases">
        <title>Genomic Encyclopedia of Type Strains, Phase IV (KMG-IV): sequencing the most valuable type-strain genomes for metagenomic binning, comparative biology and taxonomic classification.</title>
        <authorList>
            <person name="Goeker M."/>
        </authorList>
    </citation>
    <scope>NUCLEOTIDE SEQUENCE [LARGE SCALE GENOMIC DNA]</scope>
    <source>
        <strain evidence="2 5">DSM 12421</strain>
    </source>
</reference>
<dbReference type="Proteomes" id="UP000427373">
    <property type="component" value="Chromosome"/>
</dbReference>
<gene>
    <name evidence="3" type="ORF">D1869_05835</name>
    <name evidence="2" type="ORF">HNQ62_002718</name>
</gene>
<dbReference type="Proteomes" id="UP000582213">
    <property type="component" value="Unassembled WGS sequence"/>
</dbReference>